<evidence type="ECO:0000256" key="5">
    <source>
        <dbReference type="SAM" id="SignalP"/>
    </source>
</evidence>
<dbReference type="PROSITE" id="PS50848">
    <property type="entry name" value="START"/>
    <property type="match status" value="1"/>
</dbReference>
<dbReference type="CDD" id="cd00177">
    <property type="entry name" value="START"/>
    <property type="match status" value="1"/>
</dbReference>
<dbReference type="Gene3D" id="3.30.530.20">
    <property type="match status" value="1"/>
</dbReference>
<dbReference type="GO" id="GO:0006869">
    <property type="term" value="P:lipid transport"/>
    <property type="evidence" value="ECO:0007669"/>
    <property type="project" value="UniProtKB-KW"/>
</dbReference>
<reference evidence="7" key="1">
    <citation type="submission" date="2021-01" db="EMBL/GenBank/DDBJ databases">
        <authorList>
            <person name="Corre E."/>
            <person name="Pelletier E."/>
            <person name="Niang G."/>
            <person name="Scheremetjew M."/>
            <person name="Finn R."/>
            <person name="Kale V."/>
            <person name="Holt S."/>
            <person name="Cochrane G."/>
            <person name="Meng A."/>
            <person name="Brown T."/>
            <person name="Cohen L."/>
        </authorList>
    </citation>
    <scope>NUCLEOTIDE SEQUENCE</scope>
    <source>
        <strain evidence="7">B650</strain>
    </source>
</reference>
<dbReference type="AlphaFoldDB" id="A0A7S2NS79"/>
<keyword evidence="1" id="KW-0813">Transport</keyword>
<evidence type="ECO:0000259" key="6">
    <source>
        <dbReference type="PROSITE" id="PS50848"/>
    </source>
</evidence>
<feature type="chain" id="PRO_5030574972" description="START domain-containing protein" evidence="5">
    <location>
        <begin position="35"/>
        <end position="439"/>
    </location>
</feature>
<proteinExistence type="predicted"/>
<dbReference type="PANTHER" id="PTHR46374">
    <property type="entry name" value="PROTEIN CBG07384"/>
    <property type="match status" value="1"/>
</dbReference>
<dbReference type="EMBL" id="HBGY01000759">
    <property type="protein sequence ID" value="CAD9555408.1"/>
    <property type="molecule type" value="Transcribed_RNA"/>
</dbReference>
<dbReference type="Pfam" id="PF01852">
    <property type="entry name" value="START"/>
    <property type="match status" value="1"/>
</dbReference>
<accession>A0A7S2NS79</accession>
<evidence type="ECO:0000256" key="3">
    <source>
        <dbReference type="ARBA" id="ARBA00023121"/>
    </source>
</evidence>
<feature type="domain" description="START" evidence="6">
    <location>
        <begin position="236"/>
        <end position="393"/>
    </location>
</feature>
<gene>
    <name evidence="7" type="ORF">LDAN0321_LOCUS493</name>
</gene>
<feature type="signal peptide" evidence="5">
    <location>
        <begin position="1"/>
        <end position="34"/>
    </location>
</feature>
<sequence>MTTSRTNRNCKQHPFAALALALLWSTTLLQRSEGRRHTSQPWNPATFSKLVAATTTYTPTSSLHEMSDVHSEIEEFLDQQSAAAQEMKRKHNNNNDDHYDAVFNNFDWSKLPAIHFETHLSGASGKLSRRAISRLSLAKKVVQNRLEERTQLVRSFIGGALTLNQDEKDAAIAAVVTTTADNDSINENSILTDAEREKLSQDTARLLARCEEALNRDDIWELVVDGVNHEEGVTIWRSYADVKRGIDTLAELPTIRSETILNGKPEDVYRLFMDGSRVHEYNDNCVELHDIEAVNDSTKINWCATGKFGPFKARDFVTLVHFCDNHRGGYASVAANVEHPSLPPANGYVRSQIQLAATFMQPVPGEPNKTRFVQLTQVGELGGVADSPMAKKISLQLQEKAPIDFCRKFDAALNRPPQPKKAPKKDPPFVGLGNISYEV</sequence>
<name>A0A7S2NS79_9STRA</name>
<keyword evidence="5" id="KW-0732">Signal</keyword>
<keyword evidence="2" id="KW-0445">Lipid transport</keyword>
<dbReference type="InterPro" id="IPR043556">
    <property type="entry name" value="StARD5/6"/>
</dbReference>
<evidence type="ECO:0000313" key="7">
    <source>
        <dbReference type="EMBL" id="CAD9555408.1"/>
    </source>
</evidence>
<dbReference type="SUPFAM" id="SSF55961">
    <property type="entry name" value="Bet v1-like"/>
    <property type="match status" value="1"/>
</dbReference>
<dbReference type="InterPro" id="IPR023393">
    <property type="entry name" value="START-like_dom_sf"/>
</dbReference>
<dbReference type="PANTHER" id="PTHR46374:SF1">
    <property type="entry name" value="START DOMAIN-CONTAINING PROTEIN"/>
    <property type="match status" value="1"/>
</dbReference>
<evidence type="ECO:0000256" key="2">
    <source>
        <dbReference type="ARBA" id="ARBA00023055"/>
    </source>
</evidence>
<dbReference type="InterPro" id="IPR002913">
    <property type="entry name" value="START_lipid-bd_dom"/>
</dbReference>
<organism evidence="7">
    <name type="scientific">Leptocylindrus danicus</name>
    <dbReference type="NCBI Taxonomy" id="163516"/>
    <lineage>
        <taxon>Eukaryota</taxon>
        <taxon>Sar</taxon>
        <taxon>Stramenopiles</taxon>
        <taxon>Ochrophyta</taxon>
        <taxon>Bacillariophyta</taxon>
        <taxon>Coscinodiscophyceae</taxon>
        <taxon>Chaetocerotophycidae</taxon>
        <taxon>Leptocylindrales</taxon>
        <taxon>Leptocylindraceae</taxon>
        <taxon>Leptocylindrus</taxon>
    </lineage>
</organism>
<evidence type="ECO:0000256" key="4">
    <source>
        <dbReference type="ARBA" id="ARBA00024750"/>
    </source>
</evidence>
<dbReference type="GO" id="GO:0008289">
    <property type="term" value="F:lipid binding"/>
    <property type="evidence" value="ECO:0007669"/>
    <property type="project" value="UniProtKB-KW"/>
</dbReference>
<evidence type="ECO:0000256" key="1">
    <source>
        <dbReference type="ARBA" id="ARBA00022448"/>
    </source>
</evidence>
<comment type="function">
    <text evidence="4">May be involved in the intracellular transport of sterols or other lipids. May bind cholesterol or other sterols.</text>
</comment>
<protein>
    <recommendedName>
        <fullName evidence="6">START domain-containing protein</fullName>
    </recommendedName>
</protein>
<keyword evidence="3" id="KW-0446">Lipid-binding</keyword>